<evidence type="ECO:0000313" key="4">
    <source>
        <dbReference type="EMBL" id="KAJ1694536.1"/>
    </source>
</evidence>
<dbReference type="Pfam" id="PF10058">
    <property type="entry name" value="Zn_ribbon_10"/>
    <property type="match status" value="1"/>
</dbReference>
<evidence type="ECO:0000313" key="5">
    <source>
        <dbReference type="Proteomes" id="UP001151287"/>
    </source>
</evidence>
<organism evidence="4 5">
    <name type="scientific">Rhynchospora breviuscula</name>
    <dbReference type="NCBI Taxonomy" id="2022672"/>
    <lineage>
        <taxon>Eukaryota</taxon>
        <taxon>Viridiplantae</taxon>
        <taxon>Streptophyta</taxon>
        <taxon>Embryophyta</taxon>
        <taxon>Tracheophyta</taxon>
        <taxon>Spermatophyta</taxon>
        <taxon>Magnoliopsida</taxon>
        <taxon>Liliopsida</taxon>
        <taxon>Poales</taxon>
        <taxon>Cyperaceae</taxon>
        <taxon>Cyperoideae</taxon>
        <taxon>Rhynchosporeae</taxon>
        <taxon>Rhynchospora</taxon>
    </lineage>
</organism>
<feature type="compositionally biased region" description="Basic and acidic residues" evidence="1">
    <location>
        <begin position="370"/>
        <end position="389"/>
    </location>
</feature>
<feature type="region of interest" description="Disordered" evidence="1">
    <location>
        <begin position="301"/>
        <end position="389"/>
    </location>
</feature>
<dbReference type="OrthoDB" id="1725934at2759"/>
<evidence type="ECO:0000256" key="1">
    <source>
        <dbReference type="SAM" id="MobiDB-lite"/>
    </source>
</evidence>
<keyword evidence="2" id="KW-0812">Transmembrane</keyword>
<dbReference type="Proteomes" id="UP001151287">
    <property type="component" value="Unassembled WGS sequence"/>
</dbReference>
<dbReference type="GO" id="GO:0071782">
    <property type="term" value="C:endoplasmic reticulum tubular network"/>
    <property type="evidence" value="ECO:0007669"/>
    <property type="project" value="TreeGrafter"/>
</dbReference>
<dbReference type="InterPro" id="IPR019273">
    <property type="entry name" value="Lunapark_Znf"/>
</dbReference>
<dbReference type="InterPro" id="IPR040115">
    <property type="entry name" value="Lnp"/>
</dbReference>
<feature type="transmembrane region" description="Helical" evidence="2">
    <location>
        <begin position="95"/>
        <end position="115"/>
    </location>
</feature>
<sequence>MAEEPHTPSKRKQNGRDGVVSRFFKGIFGGDDLENRLQVLSKEEASVRARMKKRARSSRHVARNVIAVSMSLEVLVVLFAVVIGRRPELSWQDKSMRFLSVVVVPALAALAYYMLTSLIRIFDERDKNTLERLREERQAKIDELKERTNYYTTQQLIQRYDLDPAEKAAAAAVLASKLGADSGLKLSIGDEPNAISSPKLPRKRSIGSTLDAIEESLNEYSESDDIEETNQKGLEKYKISGVNSEGWFAQLAALLVGEHPSQCYALICSKCHMHNGLARKEDLPFITYYCPHCRTLNGARQNEEQEASAGAGAGTGEETSATPPAEIEVASNSRQNEEQEASAGAGTGTGEETSATPPAEIEVASNSTVDEIHEKDIQEERSHDEVHTN</sequence>
<keyword evidence="2" id="KW-0472">Membrane</keyword>
<reference evidence="4" key="1">
    <citation type="journal article" date="2022" name="Cell">
        <title>Repeat-based holocentromeres influence genome architecture and karyotype evolution.</title>
        <authorList>
            <person name="Hofstatter P.G."/>
            <person name="Thangavel G."/>
            <person name="Lux T."/>
            <person name="Neumann P."/>
            <person name="Vondrak T."/>
            <person name="Novak P."/>
            <person name="Zhang M."/>
            <person name="Costa L."/>
            <person name="Castellani M."/>
            <person name="Scott A."/>
            <person name="Toegelov H."/>
            <person name="Fuchs J."/>
            <person name="Mata-Sucre Y."/>
            <person name="Dias Y."/>
            <person name="Vanzela A.L.L."/>
            <person name="Huettel B."/>
            <person name="Almeida C.C.S."/>
            <person name="Simkova H."/>
            <person name="Souza G."/>
            <person name="Pedrosa-Harand A."/>
            <person name="Macas J."/>
            <person name="Mayer K.F.X."/>
            <person name="Houben A."/>
            <person name="Marques A."/>
        </authorList>
    </citation>
    <scope>NUCLEOTIDE SEQUENCE</scope>
    <source>
        <strain evidence="4">RhyBre1mFocal</strain>
    </source>
</reference>
<dbReference type="GO" id="GO:0071786">
    <property type="term" value="P:endoplasmic reticulum tubular network organization"/>
    <property type="evidence" value="ECO:0007669"/>
    <property type="project" value="InterPro"/>
</dbReference>
<evidence type="ECO:0000256" key="2">
    <source>
        <dbReference type="SAM" id="Phobius"/>
    </source>
</evidence>
<accession>A0A9Q0CID4</accession>
<feature type="domain" description="Lunapark zinc ribbon" evidence="3">
    <location>
        <begin position="247"/>
        <end position="297"/>
    </location>
</feature>
<keyword evidence="5" id="KW-1185">Reference proteome</keyword>
<protein>
    <recommendedName>
        <fullName evidence="3">Lunapark zinc ribbon domain-containing protein</fullName>
    </recommendedName>
</protein>
<keyword evidence="2" id="KW-1133">Transmembrane helix</keyword>
<dbReference type="EMBL" id="JAMQYH010000003">
    <property type="protein sequence ID" value="KAJ1694536.1"/>
    <property type="molecule type" value="Genomic_DNA"/>
</dbReference>
<feature type="transmembrane region" description="Helical" evidence="2">
    <location>
        <begin position="61"/>
        <end position="83"/>
    </location>
</feature>
<name>A0A9Q0CID4_9POAL</name>
<dbReference type="PANTHER" id="PTHR22166:SF12">
    <property type="entry name" value="ENDOPLASMIC RETICULUM JUNCTION FORMATION PROTEIN LUNAPARK"/>
    <property type="match status" value="1"/>
</dbReference>
<dbReference type="AlphaFoldDB" id="A0A9Q0CID4"/>
<comment type="caution">
    <text evidence="4">The sequence shown here is derived from an EMBL/GenBank/DDBJ whole genome shotgun (WGS) entry which is preliminary data.</text>
</comment>
<dbReference type="PANTHER" id="PTHR22166">
    <property type="entry name" value="ENDOPLASMIC RETICULUM JUNCTION FORMATION PROTEIN LUNAPARK"/>
    <property type="match status" value="1"/>
</dbReference>
<gene>
    <name evidence="4" type="ORF">LUZ63_011234</name>
</gene>
<proteinExistence type="predicted"/>
<evidence type="ECO:0000259" key="3">
    <source>
        <dbReference type="Pfam" id="PF10058"/>
    </source>
</evidence>